<feature type="binding site" evidence="10">
    <location>
        <begin position="89"/>
        <end position="99"/>
    </location>
    <ligand>
        <name>ATP</name>
        <dbReference type="ChEBI" id="CHEBI:30616"/>
    </ligand>
</feature>
<gene>
    <name evidence="10" type="primary">ispE</name>
    <name evidence="13" type="ORF">R2601_11891</name>
</gene>
<feature type="domain" description="GHMP kinase C-terminal" evidence="12">
    <location>
        <begin position="199"/>
        <end position="269"/>
    </location>
</feature>
<evidence type="ECO:0000256" key="7">
    <source>
        <dbReference type="ARBA" id="ARBA00022840"/>
    </source>
</evidence>
<comment type="function">
    <text evidence="10">Catalyzes the phosphorylation of the position 2 hydroxy group of 4-diphosphocytidyl-2C-methyl-D-erythritol.</text>
</comment>
<dbReference type="InterPro" id="IPR006204">
    <property type="entry name" value="GHMP_kinase_N_dom"/>
</dbReference>
<dbReference type="RefSeq" id="WP_007794055.1">
    <property type="nucleotide sequence ID" value="NZ_DS022276.1"/>
</dbReference>
<dbReference type="SUPFAM" id="SSF55060">
    <property type="entry name" value="GHMP Kinase, C-terminal domain"/>
    <property type="match status" value="1"/>
</dbReference>
<dbReference type="InterPro" id="IPR013750">
    <property type="entry name" value="GHMP_kinase_C_dom"/>
</dbReference>
<evidence type="ECO:0000256" key="1">
    <source>
        <dbReference type="ARBA" id="ARBA00009684"/>
    </source>
</evidence>
<evidence type="ECO:0000256" key="4">
    <source>
        <dbReference type="ARBA" id="ARBA00022679"/>
    </source>
</evidence>
<dbReference type="Proteomes" id="UP000006230">
    <property type="component" value="Unassembled WGS sequence"/>
</dbReference>
<feature type="active site" evidence="10">
    <location>
        <position position="10"/>
    </location>
</feature>
<dbReference type="NCBIfam" id="NF011202">
    <property type="entry name" value="PRK14608.1"/>
    <property type="match status" value="1"/>
</dbReference>
<evidence type="ECO:0000256" key="8">
    <source>
        <dbReference type="ARBA" id="ARBA00023229"/>
    </source>
</evidence>
<dbReference type="Gene3D" id="3.30.230.10">
    <property type="match status" value="1"/>
</dbReference>
<keyword evidence="14" id="KW-1185">Reference proteome</keyword>
<evidence type="ECO:0000256" key="3">
    <source>
        <dbReference type="ARBA" id="ARBA00017473"/>
    </source>
</evidence>
<dbReference type="InterPro" id="IPR036554">
    <property type="entry name" value="GHMP_kinase_C_sf"/>
</dbReference>
<dbReference type="InterPro" id="IPR014721">
    <property type="entry name" value="Ribsml_uS5_D2-typ_fold_subgr"/>
</dbReference>
<dbReference type="PIRSF" id="PIRSF010376">
    <property type="entry name" value="IspE"/>
    <property type="match status" value="1"/>
</dbReference>
<dbReference type="eggNOG" id="COG1947">
    <property type="taxonomic scope" value="Bacteria"/>
</dbReference>
<dbReference type="GO" id="GO:0019288">
    <property type="term" value="P:isopentenyl diphosphate biosynthetic process, methylerythritol 4-phosphate pathway"/>
    <property type="evidence" value="ECO:0007669"/>
    <property type="project" value="UniProtKB-UniRule"/>
</dbReference>
<evidence type="ECO:0000313" key="14">
    <source>
        <dbReference type="Proteomes" id="UP000006230"/>
    </source>
</evidence>
<feature type="domain" description="GHMP kinase N-terminal" evidence="11">
    <location>
        <begin position="67"/>
        <end position="142"/>
    </location>
</feature>
<evidence type="ECO:0000259" key="12">
    <source>
        <dbReference type="Pfam" id="PF08544"/>
    </source>
</evidence>
<dbReference type="STRING" id="314265.R2601_11891"/>
<evidence type="ECO:0000256" key="10">
    <source>
        <dbReference type="HAMAP-Rule" id="MF_00061"/>
    </source>
</evidence>
<protein>
    <recommendedName>
        <fullName evidence="3 10">4-diphosphocytidyl-2-C-methyl-D-erythritol kinase</fullName>
        <shortName evidence="10">CMK</shortName>
        <ecNumber evidence="2 10">2.7.1.148</ecNumber>
    </recommendedName>
    <alternativeName>
        <fullName evidence="9 10">4-(cytidine-5'-diphospho)-2-C-methyl-D-erythritol kinase</fullName>
    </alternativeName>
</protein>
<dbReference type="AlphaFoldDB" id="Q0FIN3"/>
<dbReference type="OrthoDB" id="9809438at2"/>
<comment type="similarity">
    <text evidence="1 10">Belongs to the GHMP kinase family. IspE subfamily.</text>
</comment>
<keyword evidence="8 10" id="KW-0414">Isoprene biosynthesis</keyword>
<keyword evidence="4 10" id="KW-0808">Transferase</keyword>
<reference evidence="13 14" key="1">
    <citation type="journal article" date="2010" name="J. Bacteriol.">
        <title>Genome sequences of Pelagibaca bermudensis HTCC2601T and Maritimibacter alkaliphilus HTCC2654T, the type strains of two marine Roseobacter genera.</title>
        <authorList>
            <person name="Thrash J.C."/>
            <person name="Cho J.C."/>
            <person name="Ferriera S."/>
            <person name="Johnson J."/>
            <person name="Vergin K.L."/>
            <person name="Giovannoni S.J."/>
        </authorList>
    </citation>
    <scope>NUCLEOTIDE SEQUENCE [LARGE SCALE GENOMIC DNA]</scope>
    <source>
        <strain evidence="14">DSM 26914 / JCM 13377 / KCTC 12554 / HTCC2601</strain>
    </source>
</reference>
<keyword evidence="7 10" id="KW-0067">ATP-binding</keyword>
<comment type="catalytic activity">
    <reaction evidence="10">
        <text>4-CDP-2-C-methyl-D-erythritol + ATP = 4-CDP-2-C-methyl-D-erythritol 2-phosphate + ADP + H(+)</text>
        <dbReference type="Rhea" id="RHEA:18437"/>
        <dbReference type="ChEBI" id="CHEBI:15378"/>
        <dbReference type="ChEBI" id="CHEBI:30616"/>
        <dbReference type="ChEBI" id="CHEBI:57823"/>
        <dbReference type="ChEBI" id="CHEBI:57919"/>
        <dbReference type="ChEBI" id="CHEBI:456216"/>
        <dbReference type="EC" id="2.7.1.148"/>
    </reaction>
</comment>
<dbReference type="EC" id="2.7.1.148" evidence="2 10"/>
<keyword evidence="5 10" id="KW-0547">Nucleotide-binding</keyword>
<name>Q0FIN3_SALBH</name>
<dbReference type="HAMAP" id="MF_00061">
    <property type="entry name" value="IspE"/>
    <property type="match status" value="1"/>
</dbReference>
<comment type="caution">
    <text evidence="13">The sequence shown here is derived from an EMBL/GenBank/DDBJ whole genome shotgun (WGS) entry which is preliminary data.</text>
</comment>
<sequence>MASEVFAPAKINLTLHVTGRREDGYHLLDSLVSFAPVGDLLTISEGDGLSLRVDGPEAEGVPEDGNNLVMKAAALLVSDADLHLHKALPAASGIGGGSADAAAALRGVSARGGGDASAEGLLAAHGEEILALGADVPMCLYARPLRAEGIGEALTPLALPPVAAVLVNPRLQVSTPAVFRALERRDNTPMPETLPDMRDTADLIAVLSEMRNDLQAPACAVQPAILDVLARIGAQPGCKLARMSGSGATCFGLFLSETEAAAAAEAIAAAEPGWWVASAVLGDCSALAAPRGQ</sequence>
<evidence type="ECO:0000259" key="11">
    <source>
        <dbReference type="Pfam" id="PF00288"/>
    </source>
</evidence>
<organism evidence="13 14">
    <name type="scientific">Salipiger bermudensis (strain DSM 26914 / JCM 13377 / KCTC 12554 / HTCC2601)</name>
    <name type="common">Pelagibaca bermudensis</name>
    <dbReference type="NCBI Taxonomy" id="314265"/>
    <lineage>
        <taxon>Bacteria</taxon>
        <taxon>Pseudomonadati</taxon>
        <taxon>Pseudomonadota</taxon>
        <taxon>Alphaproteobacteria</taxon>
        <taxon>Rhodobacterales</taxon>
        <taxon>Roseobacteraceae</taxon>
        <taxon>Salipiger</taxon>
    </lineage>
</organism>
<dbReference type="SUPFAM" id="SSF54211">
    <property type="entry name" value="Ribosomal protein S5 domain 2-like"/>
    <property type="match status" value="1"/>
</dbReference>
<dbReference type="InterPro" id="IPR020568">
    <property type="entry name" value="Ribosomal_Su5_D2-typ_SF"/>
</dbReference>
<dbReference type="GO" id="GO:0005524">
    <property type="term" value="F:ATP binding"/>
    <property type="evidence" value="ECO:0007669"/>
    <property type="project" value="UniProtKB-UniRule"/>
</dbReference>
<dbReference type="GO" id="GO:0050515">
    <property type="term" value="F:4-(cytidine 5'-diphospho)-2-C-methyl-D-erythritol kinase activity"/>
    <property type="evidence" value="ECO:0007669"/>
    <property type="project" value="UniProtKB-UniRule"/>
</dbReference>
<dbReference type="Pfam" id="PF00288">
    <property type="entry name" value="GHMP_kinases_N"/>
    <property type="match status" value="1"/>
</dbReference>
<evidence type="ECO:0000256" key="6">
    <source>
        <dbReference type="ARBA" id="ARBA00022777"/>
    </source>
</evidence>
<dbReference type="HOGENOM" id="CLU_053057_1_0_5"/>
<evidence type="ECO:0000256" key="9">
    <source>
        <dbReference type="ARBA" id="ARBA00032554"/>
    </source>
</evidence>
<dbReference type="PANTHER" id="PTHR43527">
    <property type="entry name" value="4-DIPHOSPHOCYTIDYL-2-C-METHYL-D-ERYTHRITOL KINASE, CHLOROPLASTIC"/>
    <property type="match status" value="1"/>
</dbReference>
<dbReference type="EMBL" id="AATQ01000057">
    <property type="protein sequence ID" value="EAU44052.1"/>
    <property type="molecule type" value="Genomic_DNA"/>
</dbReference>
<dbReference type="Pfam" id="PF08544">
    <property type="entry name" value="GHMP_kinases_C"/>
    <property type="match status" value="1"/>
</dbReference>
<keyword evidence="6 10" id="KW-0418">Kinase</keyword>
<dbReference type="InterPro" id="IPR004424">
    <property type="entry name" value="IspE"/>
</dbReference>
<dbReference type="NCBIfam" id="TIGR00154">
    <property type="entry name" value="ispE"/>
    <property type="match status" value="1"/>
</dbReference>
<evidence type="ECO:0000256" key="2">
    <source>
        <dbReference type="ARBA" id="ARBA00012052"/>
    </source>
</evidence>
<accession>Q0FIN3</accession>
<dbReference type="GO" id="GO:0016114">
    <property type="term" value="P:terpenoid biosynthetic process"/>
    <property type="evidence" value="ECO:0007669"/>
    <property type="project" value="UniProtKB-UniRule"/>
</dbReference>
<dbReference type="Gene3D" id="3.30.70.890">
    <property type="entry name" value="GHMP kinase, C-terminal domain"/>
    <property type="match status" value="1"/>
</dbReference>
<dbReference type="UniPathway" id="UPA00056">
    <property type="reaction ID" value="UER00094"/>
</dbReference>
<dbReference type="PANTHER" id="PTHR43527:SF2">
    <property type="entry name" value="4-DIPHOSPHOCYTIDYL-2-C-METHYL-D-ERYTHRITOL KINASE, CHLOROPLASTIC"/>
    <property type="match status" value="1"/>
</dbReference>
<evidence type="ECO:0000256" key="5">
    <source>
        <dbReference type="ARBA" id="ARBA00022741"/>
    </source>
</evidence>
<comment type="pathway">
    <text evidence="10">Isoprenoid biosynthesis; isopentenyl diphosphate biosynthesis via DXP pathway; isopentenyl diphosphate from 1-deoxy-D-xylulose 5-phosphate: step 3/6.</text>
</comment>
<evidence type="ECO:0000313" key="13">
    <source>
        <dbReference type="EMBL" id="EAU44052.1"/>
    </source>
</evidence>
<proteinExistence type="inferred from homology"/>
<feature type="active site" evidence="10">
    <location>
        <position position="135"/>
    </location>
</feature>